<sequence length="164" mass="18619">MRYKSSPHDAYGPNTVSELFNAPTRASDPTNLDLRTRRAGRDRRGGEREGRFARVCRLHSQYLPALPRLMNTIRSFRAASHFSYASLAGNCRPRPRSATAQIKMTGIPKQTEKSFTKKILRLVIACDGPRETGKDPAEYLGTFTSEVRKFTMMRCDQRSDDEFA</sequence>
<keyword evidence="3" id="KW-1185">Reference proteome</keyword>
<feature type="region of interest" description="Disordered" evidence="1">
    <location>
        <begin position="1"/>
        <end position="48"/>
    </location>
</feature>
<evidence type="ECO:0000313" key="2">
    <source>
        <dbReference type="EMBL" id="GBP77801.1"/>
    </source>
</evidence>
<accession>A0A4C1YMX5</accession>
<name>A0A4C1YMX5_EUMVA</name>
<protein>
    <submittedName>
        <fullName evidence="2">Uncharacterized protein</fullName>
    </submittedName>
</protein>
<comment type="caution">
    <text evidence="2">The sequence shown here is derived from an EMBL/GenBank/DDBJ whole genome shotgun (WGS) entry which is preliminary data.</text>
</comment>
<proteinExistence type="predicted"/>
<dbReference type="AlphaFoldDB" id="A0A4C1YMX5"/>
<reference evidence="2 3" key="1">
    <citation type="journal article" date="2019" name="Commun. Biol.">
        <title>The bagworm genome reveals a unique fibroin gene that provides high tensile strength.</title>
        <authorList>
            <person name="Kono N."/>
            <person name="Nakamura H."/>
            <person name="Ohtoshi R."/>
            <person name="Tomita M."/>
            <person name="Numata K."/>
            <person name="Arakawa K."/>
        </authorList>
    </citation>
    <scope>NUCLEOTIDE SEQUENCE [LARGE SCALE GENOMIC DNA]</scope>
</reference>
<evidence type="ECO:0000256" key="1">
    <source>
        <dbReference type="SAM" id="MobiDB-lite"/>
    </source>
</evidence>
<dbReference type="Proteomes" id="UP000299102">
    <property type="component" value="Unassembled WGS sequence"/>
</dbReference>
<organism evidence="2 3">
    <name type="scientific">Eumeta variegata</name>
    <name type="common">Bagworm moth</name>
    <name type="synonym">Eumeta japonica</name>
    <dbReference type="NCBI Taxonomy" id="151549"/>
    <lineage>
        <taxon>Eukaryota</taxon>
        <taxon>Metazoa</taxon>
        <taxon>Ecdysozoa</taxon>
        <taxon>Arthropoda</taxon>
        <taxon>Hexapoda</taxon>
        <taxon>Insecta</taxon>
        <taxon>Pterygota</taxon>
        <taxon>Neoptera</taxon>
        <taxon>Endopterygota</taxon>
        <taxon>Lepidoptera</taxon>
        <taxon>Glossata</taxon>
        <taxon>Ditrysia</taxon>
        <taxon>Tineoidea</taxon>
        <taxon>Psychidae</taxon>
        <taxon>Oiketicinae</taxon>
        <taxon>Eumeta</taxon>
    </lineage>
</organism>
<dbReference type="EMBL" id="BGZK01001347">
    <property type="protein sequence ID" value="GBP77801.1"/>
    <property type="molecule type" value="Genomic_DNA"/>
</dbReference>
<evidence type="ECO:0000313" key="3">
    <source>
        <dbReference type="Proteomes" id="UP000299102"/>
    </source>
</evidence>
<gene>
    <name evidence="2" type="ORF">EVAR_51845_1</name>
</gene>